<feature type="compositionally biased region" description="Acidic residues" evidence="1">
    <location>
        <begin position="111"/>
        <end position="121"/>
    </location>
</feature>
<accession>A0A9Q1FGY4</accession>
<keyword evidence="3" id="KW-1185">Reference proteome</keyword>
<feature type="compositionally biased region" description="Polar residues" evidence="1">
    <location>
        <begin position="55"/>
        <end position="71"/>
    </location>
</feature>
<sequence length="283" mass="30478">MQGLAADSAAHPEADAGEGGSEQAQRTEAQGSQDGNDGTRSADFETQPGIVHGEGQTTGSETPVATNNTAGRNLAEDGKGESRAVPADVAAGKKAALSEQPTLVESGVNSEAEDMDDDSDSDSLSARSDTQSDIYTMDQINDFLNETFGKPVKVKEYFPDINKFIRSCAALQKNTGLDVLDEKKRFRLRKHVTALRKSSVTKLGDLVCGGGWRSASELAREVGMRSTRLMQQLLEGIRAAFPASHSGALQKIFRLDGRLRAVLKTAPRSLSLKLVERLVNWER</sequence>
<protein>
    <submittedName>
        <fullName evidence="2">Uncharacterized protein</fullName>
    </submittedName>
</protein>
<comment type="caution">
    <text evidence="2">The sequence shown here is derived from an EMBL/GenBank/DDBJ whole genome shotgun (WGS) entry which is preliminary data.</text>
</comment>
<dbReference type="AlphaFoldDB" id="A0A9Q1FGY4"/>
<reference evidence="2" key="1">
    <citation type="journal article" date="2023" name="Science">
        <title>Genome structures resolve the early diversification of teleost fishes.</title>
        <authorList>
            <person name="Parey E."/>
            <person name="Louis A."/>
            <person name="Montfort J."/>
            <person name="Bouchez O."/>
            <person name="Roques C."/>
            <person name="Iampietro C."/>
            <person name="Lluch J."/>
            <person name="Castinel A."/>
            <person name="Donnadieu C."/>
            <person name="Desvignes T."/>
            <person name="Floi Bucao C."/>
            <person name="Jouanno E."/>
            <person name="Wen M."/>
            <person name="Mejri S."/>
            <person name="Dirks R."/>
            <person name="Jansen H."/>
            <person name="Henkel C."/>
            <person name="Chen W.J."/>
            <person name="Zahm M."/>
            <person name="Cabau C."/>
            <person name="Klopp C."/>
            <person name="Thompson A.W."/>
            <person name="Robinson-Rechavi M."/>
            <person name="Braasch I."/>
            <person name="Lecointre G."/>
            <person name="Bobe J."/>
            <person name="Postlethwait J.H."/>
            <person name="Berthelot C."/>
            <person name="Roest Crollius H."/>
            <person name="Guiguen Y."/>
        </authorList>
    </citation>
    <scope>NUCLEOTIDE SEQUENCE</scope>
    <source>
        <strain evidence="2">WJC10195</strain>
    </source>
</reference>
<dbReference type="Proteomes" id="UP001152622">
    <property type="component" value="Chromosome 5"/>
</dbReference>
<evidence type="ECO:0000313" key="2">
    <source>
        <dbReference type="EMBL" id="KAJ8358732.1"/>
    </source>
</evidence>
<proteinExistence type="predicted"/>
<name>A0A9Q1FGY4_SYNKA</name>
<feature type="compositionally biased region" description="Low complexity" evidence="1">
    <location>
        <begin position="1"/>
        <end position="11"/>
    </location>
</feature>
<feature type="compositionally biased region" description="Polar residues" evidence="1">
    <location>
        <begin position="22"/>
        <end position="39"/>
    </location>
</feature>
<feature type="region of interest" description="Disordered" evidence="1">
    <location>
        <begin position="1"/>
        <end position="131"/>
    </location>
</feature>
<dbReference type="EMBL" id="JAINUF010000005">
    <property type="protein sequence ID" value="KAJ8358732.1"/>
    <property type="molecule type" value="Genomic_DNA"/>
</dbReference>
<feature type="compositionally biased region" description="Polar residues" evidence="1">
    <location>
        <begin position="99"/>
        <end position="109"/>
    </location>
</feature>
<gene>
    <name evidence="2" type="ORF">SKAU_G00152570</name>
</gene>
<evidence type="ECO:0000313" key="3">
    <source>
        <dbReference type="Proteomes" id="UP001152622"/>
    </source>
</evidence>
<evidence type="ECO:0000256" key="1">
    <source>
        <dbReference type="SAM" id="MobiDB-lite"/>
    </source>
</evidence>
<organism evidence="2 3">
    <name type="scientific">Synaphobranchus kaupii</name>
    <name type="common">Kaup's arrowtooth eel</name>
    <dbReference type="NCBI Taxonomy" id="118154"/>
    <lineage>
        <taxon>Eukaryota</taxon>
        <taxon>Metazoa</taxon>
        <taxon>Chordata</taxon>
        <taxon>Craniata</taxon>
        <taxon>Vertebrata</taxon>
        <taxon>Euteleostomi</taxon>
        <taxon>Actinopterygii</taxon>
        <taxon>Neopterygii</taxon>
        <taxon>Teleostei</taxon>
        <taxon>Anguilliformes</taxon>
        <taxon>Synaphobranchidae</taxon>
        <taxon>Synaphobranchus</taxon>
    </lineage>
</organism>